<protein>
    <submittedName>
        <fullName evidence="1">Uncharacterized protein</fullName>
    </submittedName>
</protein>
<evidence type="ECO:0000313" key="1">
    <source>
        <dbReference type="EMBL" id="GAH39923.1"/>
    </source>
</evidence>
<proteinExistence type="predicted"/>
<accession>X1H3R1</accession>
<name>X1H3R1_9ZZZZ</name>
<sequence>MSENNFIGQEGKVEVNPIKEVFTLENAIKFYKKFSDDNPFKCTWVQGFENELMQFVYKSGDELVVERLHIDDLEDAGDWNHIGYQHGTEMIFSLSDLKDLTKFIQGKNKEEIEKQEGRVFQSVFDSD</sequence>
<organism evidence="1">
    <name type="scientific">marine sediment metagenome</name>
    <dbReference type="NCBI Taxonomy" id="412755"/>
    <lineage>
        <taxon>unclassified sequences</taxon>
        <taxon>metagenomes</taxon>
        <taxon>ecological metagenomes</taxon>
    </lineage>
</organism>
<dbReference type="AlphaFoldDB" id="X1H3R1"/>
<reference evidence="1" key="1">
    <citation type="journal article" date="2014" name="Front. Microbiol.">
        <title>High frequency of phylogenetically diverse reductive dehalogenase-homologous genes in deep subseafloor sedimentary metagenomes.</title>
        <authorList>
            <person name="Kawai M."/>
            <person name="Futagami T."/>
            <person name="Toyoda A."/>
            <person name="Takaki Y."/>
            <person name="Nishi S."/>
            <person name="Hori S."/>
            <person name="Arai W."/>
            <person name="Tsubouchi T."/>
            <person name="Morono Y."/>
            <person name="Uchiyama I."/>
            <person name="Ito T."/>
            <person name="Fujiyama A."/>
            <person name="Inagaki F."/>
            <person name="Takami H."/>
        </authorList>
    </citation>
    <scope>NUCLEOTIDE SEQUENCE</scope>
    <source>
        <strain evidence="1">Expedition CK06-06</strain>
    </source>
</reference>
<gene>
    <name evidence="1" type="ORF">S03H2_11117</name>
</gene>
<comment type="caution">
    <text evidence="1">The sequence shown here is derived from an EMBL/GenBank/DDBJ whole genome shotgun (WGS) entry which is preliminary data.</text>
</comment>
<dbReference type="EMBL" id="BARU01005684">
    <property type="protein sequence ID" value="GAH39923.1"/>
    <property type="molecule type" value="Genomic_DNA"/>
</dbReference>